<proteinExistence type="predicted"/>
<name>A0A1V2UB00_ENTMU</name>
<dbReference type="Pfam" id="PF01507">
    <property type="entry name" value="PAPS_reduct"/>
    <property type="match status" value="1"/>
</dbReference>
<dbReference type="GO" id="GO:0016740">
    <property type="term" value="F:transferase activity"/>
    <property type="evidence" value="ECO:0007669"/>
    <property type="project" value="UniProtKB-KW"/>
</dbReference>
<dbReference type="RefSeq" id="WP_062805774.1">
    <property type="nucleotide sequence ID" value="NZ_CABMMO010000023.1"/>
</dbReference>
<evidence type="ECO:0000313" key="5">
    <source>
        <dbReference type="Proteomes" id="UP000557857"/>
    </source>
</evidence>
<organism evidence="3 4">
    <name type="scientific">Enterococcus mundtii</name>
    <dbReference type="NCBI Taxonomy" id="53346"/>
    <lineage>
        <taxon>Bacteria</taxon>
        <taxon>Bacillati</taxon>
        <taxon>Bacillota</taxon>
        <taxon>Bacilli</taxon>
        <taxon>Lactobacillales</taxon>
        <taxon>Enterococcaceae</taxon>
        <taxon>Enterococcus</taxon>
    </lineage>
</organism>
<dbReference type="EMBL" id="JABCAG010000122">
    <property type="protein sequence ID" value="NMP59884.1"/>
    <property type="molecule type" value="Genomic_DNA"/>
</dbReference>
<dbReference type="InterPro" id="IPR014729">
    <property type="entry name" value="Rossmann-like_a/b/a_fold"/>
</dbReference>
<dbReference type="Gene3D" id="3.40.50.620">
    <property type="entry name" value="HUPs"/>
    <property type="match status" value="1"/>
</dbReference>
<reference evidence="2 5" key="2">
    <citation type="submission" date="2020-04" db="EMBL/GenBank/DDBJ databases">
        <authorList>
            <person name="Abaymova A."/>
            <person name="Teymurazov M."/>
            <person name="Tazyna O."/>
            <person name="Chatushin Y."/>
            <person name="Svetoch E."/>
            <person name="Pereligyn V."/>
            <person name="Pohylenko V."/>
            <person name="Platonov M."/>
            <person name="Kartsev N."/>
            <person name="Skryabin Y."/>
            <person name="Sizova A."/>
            <person name="Solomentsev V."/>
            <person name="Kislichkina A."/>
            <person name="Bogun A."/>
        </authorList>
    </citation>
    <scope>NUCLEOTIDE SEQUENCE [LARGE SCALE GENOMIC DNA]</scope>
    <source>
        <strain evidence="2">SCPM-O-B-8398</strain>
        <strain evidence="5">SCPM-O-B-8398 (E28)</strain>
    </source>
</reference>
<dbReference type="Pfam" id="PF11922">
    <property type="entry name" value="DUF3440"/>
    <property type="match status" value="1"/>
</dbReference>
<evidence type="ECO:0000313" key="4">
    <source>
        <dbReference type="Proteomes" id="UP000189299"/>
    </source>
</evidence>
<dbReference type="InterPro" id="IPR002500">
    <property type="entry name" value="PAPS_reduct_dom"/>
</dbReference>
<dbReference type="AlphaFoldDB" id="A0A1V2UB00"/>
<evidence type="ECO:0000313" key="3">
    <source>
        <dbReference type="EMBL" id="ONN40275.1"/>
    </source>
</evidence>
<dbReference type="OrthoDB" id="9774475at2"/>
<dbReference type="PANTHER" id="PTHR30083">
    <property type="entry name" value="TRANSCRIPTIONAL REGULATOR-RELATED"/>
    <property type="match status" value="1"/>
</dbReference>
<evidence type="ECO:0000313" key="2">
    <source>
        <dbReference type="EMBL" id="NMP59884.1"/>
    </source>
</evidence>
<accession>A0A1V2UB00</accession>
<sequence length="438" mass="51922">MKKILNINVYEATLKRFEYIFSKFDHIVIAFSGGKDSGLLLELLYHYYKKQRCTQTVSVYHIDYEGGYSKTIDYVNHCMGKYSEFKYYHICLPITASCGVSMYQASWMPWDPQQRESWVNQPPNNAITLENHEFDFFQIGMKDYIFQQKLSKWLHEKEEARRTAVLIGIRAQESLHRYHTVTRSNTETMFGTVKHSKRVYHNIFNFYPLYDWKTEDIWTAYGRFGWEYNKLYDLYYQAGVALHDMRVANPFHDCGVHALKLYRAIEPDTWGNLLGRVNGANFAAIYGGTKAVGFRNVLLPKGHKWKTYVNFLLETLPDYTRSIYLKKFHSSKNYWLNTGGALPKTVVEELKETTIKFKDLGKPKNNRRYKSEYRWIRFDTYPDTVGTKFFRLLPSYKRMCITILKNDTSCRYMGFSQTKDELQKQKEAMKQWQTKNTI</sequence>
<gene>
    <name evidence="3" type="ORF">BTN92_15570</name>
    <name evidence="2" type="ORF">HI921_15795</name>
</gene>
<dbReference type="SUPFAM" id="SSF52402">
    <property type="entry name" value="Adenine nucleotide alpha hydrolases-like"/>
    <property type="match status" value="1"/>
</dbReference>
<dbReference type="EMBL" id="MSTR01000023">
    <property type="protein sequence ID" value="ONN40275.1"/>
    <property type="molecule type" value="Genomic_DNA"/>
</dbReference>
<feature type="domain" description="Phosphoadenosine phosphosulphate reductase" evidence="1">
    <location>
        <begin position="27"/>
        <end position="236"/>
    </location>
</feature>
<dbReference type="GO" id="GO:0071453">
    <property type="term" value="P:cellular response to oxygen levels"/>
    <property type="evidence" value="ECO:0007669"/>
    <property type="project" value="TreeGrafter"/>
</dbReference>
<dbReference type="PANTHER" id="PTHR30083:SF0">
    <property type="entry name" value="3'-PHOSPHOADENOSINE 5'-PHOSPHOSULFATE SULFOTRANSFERASE (PAPS REDUCTASE)_FAD SYNTHETASE"/>
    <property type="match status" value="1"/>
</dbReference>
<dbReference type="InterPro" id="IPR021845">
    <property type="entry name" value="DUF3440"/>
</dbReference>
<comment type="caution">
    <text evidence="3">The sequence shown here is derived from an EMBL/GenBank/DDBJ whole genome shotgun (WGS) entry which is preliminary data.</text>
</comment>
<evidence type="ECO:0000259" key="1">
    <source>
        <dbReference type="Pfam" id="PF01507"/>
    </source>
</evidence>
<dbReference type="STRING" id="53346.A5802_003039"/>
<dbReference type="Proteomes" id="UP000557857">
    <property type="component" value="Unassembled WGS sequence"/>
</dbReference>
<keyword evidence="3" id="KW-0808">Transferase</keyword>
<dbReference type="Proteomes" id="UP000189299">
    <property type="component" value="Unassembled WGS sequence"/>
</dbReference>
<protein>
    <submittedName>
        <fullName evidence="2">DUF3440 domain-containing protein</fullName>
    </submittedName>
    <submittedName>
        <fullName evidence="3">Phosphoadenosine phosphosulfate sulfurtransferase</fullName>
    </submittedName>
</protein>
<reference evidence="3 4" key="1">
    <citation type="submission" date="2016-12" db="EMBL/GenBank/DDBJ databases">
        <authorList>
            <person name="Song W.-J."/>
            <person name="Kurnit D.M."/>
        </authorList>
    </citation>
    <scope>NUCLEOTIDE SEQUENCE [LARGE SCALE GENOMIC DNA]</scope>
    <source>
        <strain evidence="3 4">CGB1038-1_S1</strain>
    </source>
</reference>